<gene>
    <name evidence="2" type="ORF">IAD49_03155</name>
</gene>
<reference evidence="2" key="1">
    <citation type="submission" date="2020-10" db="EMBL/GenBank/DDBJ databases">
        <authorList>
            <person name="Gilroy R."/>
        </authorList>
    </citation>
    <scope>NUCLEOTIDE SEQUENCE</scope>
    <source>
        <strain evidence="2">CHK197-8231</strain>
    </source>
</reference>
<dbReference type="InterPro" id="IPR027365">
    <property type="entry name" value="GNAT_acetyltra_YdfB-like"/>
</dbReference>
<dbReference type="Gene3D" id="3.40.630.30">
    <property type="match status" value="1"/>
</dbReference>
<dbReference type="InterPro" id="IPR016181">
    <property type="entry name" value="Acyl_CoA_acyltransferase"/>
</dbReference>
<dbReference type="Proteomes" id="UP000824087">
    <property type="component" value="Unassembled WGS sequence"/>
</dbReference>
<comment type="caution">
    <text evidence="2">The sequence shown here is derived from an EMBL/GenBank/DDBJ whole genome shotgun (WGS) entry which is preliminary data.</text>
</comment>
<dbReference type="EMBL" id="DVML01000019">
    <property type="protein sequence ID" value="HIU22562.1"/>
    <property type="molecule type" value="Genomic_DNA"/>
</dbReference>
<dbReference type="AlphaFoldDB" id="A0A9D1HUJ5"/>
<dbReference type="GO" id="GO:0016747">
    <property type="term" value="F:acyltransferase activity, transferring groups other than amino-acyl groups"/>
    <property type="evidence" value="ECO:0007669"/>
    <property type="project" value="InterPro"/>
</dbReference>
<organism evidence="2 3">
    <name type="scientific">Candidatus Fimihabitans intestinipullorum</name>
    <dbReference type="NCBI Taxonomy" id="2840820"/>
    <lineage>
        <taxon>Bacteria</taxon>
        <taxon>Bacillati</taxon>
        <taxon>Mycoplasmatota</taxon>
        <taxon>Mycoplasmatota incertae sedis</taxon>
        <taxon>Candidatus Fimihabitans</taxon>
    </lineage>
</organism>
<dbReference type="InterPro" id="IPR000182">
    <property type="entry name" value="GNAT_dom"/>
</dbReference>
<evidence type="ECO:0000259" key="1">
    <source>
        <dbReference type="Pfam" id="PF00583"/>
    </source>
</evidence>
<reference evidence="2" key="2">
    <citation type="journal article" date="2021" name="PeerJ">
        <title>Extensive microbial diversity within the chicken gut microbiome revealed by metagenomics and culture.</title>
        <authorList>
            <person name="Gilroy R."/>
            <person name="Ravi A."/>
            <person name="Getino M."/>
            <person name="Pursley I."/>
            <person name="Horton D.L."/>
            <person name="Alikhan N.F."/>
            <person name="Baker D."/>
            <person name="Gharbi K."/>
            <person name="Hall N."/>
            <person name="Watson M."/>
            <person name="Adriaenssens E.M."/>
            <person name="Foster-Nyarko E."/>
            <person name="Jarju S."/>
            <person name="Secka A."/>
            <person name="Antonio M."/>
            <person name="Oren A."/>
            <person name="Chaudhuri R.R."/>
            <person name="La Ragione R."/>
            <person name="Hildebrand F."/>
            <person name="Pallen M.J."/>
        </authorList>
    </citation>
    <scope>NUCLEOTIDE SEQUENCE</scope>
    <source>
        <strain evidence="2">CHK197-8231</strain>
    </source>
</reference>
<dbReference type="SUPFAM" id="SSF55729">
    <property type="entry name" value="Acyl-CoA N-acyltransferases (Nat)"/>
    <property type="match status" value="1"/>
</dbReference>
<sequence>MKQIGSDHKIFRSDEYQKDKDKFYLINQNLKSDTALLYSDEENYVICRGAIGWPTWIWTKDNFDITKLNEIMEAIELYLTDDDKDKFTCKKELYDLLVKAEFDKMNLDDYFEMGTLSCKKTKKPRQCDGEISAPSISEKEILVKYWFDDSQEMNGVNPISMEQAERDVQKMLDSNKFYIWKNGNGKIVCMANYSELEGQAKISHVYTPIDERGKGYAANLIYHMTNHLLERNLVPLLYTDYHYLPSNKAYINVGYDDTGILINFSCSKEKNKSFRK</sequence>
<protein>
    <recommendedName>
        <fullName evidence="1">N-acetyltransferase domain-containing protein</fullName>
    </recommendedName>
</protein>
<evidence type="ECO:0000313" key="2">
    <source>
        <dbReference type="EMBL" id="HIU22562.1"/>
    </source>
</evidence>
<dbReference type="Pfam" id="PF00583">
    <property type="entry name" value="Acetyltransf_1"/>
    <property type="match status" value="1"/>
</dbReference>
<feature type="domain" description="N-acetyltransferase" evidence="1">
    <location>
        <begin position="169"/>
        <end position="250"/>
    </location>
</feature>
<dbReference type="PANTHER" id="PTHR31143">
    <property type="match status" value="1"/>
</dbReference>
<evidence type="ECO:0000313" key="3">
    <source>
        <dbReference type="Proteomes" id="UP000824087"/>
    </source>
</evidence>
<accession>A0A9D1HUJ5</accession>
<name>A0A9D1HUJ5_9BACT</name>
<proteinExistence type="predicted"/>
<dbReference type="PANTHER" id="PTHR31143:SF2">
    <property type="entry name" value="FR47-LIKE DOMAIN-CONTAINING PROTEIN-RELATED"/>
    <property type="match status" value="1"/>
</dbReference>